<sequence>MNGLCSRDPEWKKAFVGYVDKESEITGERFPPMALSTVDLDGRPAVRMISPRGFVGDGFLRISKEDKGQWTSDVLTICTHAKSNKVQELVNTNDVQLVAYLPHTRIQIRLGGNASLLFHPDNPNHSSLSLDMRQRVWPRNETISDNKGESDPALVNGCDVELDVEYIREQAYHHHSPVTQAWYSWPPPGRARGADSSLYPTEIPKIADKAEMERYETNARRNYVLIFIDVNKVDIVDLKQSTRKIYTRRGDTTWSVQNVNP</sequence>
<evidence type="ECO:0000313" key="2">
    <source>
        <dbReference type="EMBL" id="KAJ2754907.1"/>
    </source>
</evidence>
<dbReference type="OrthoDB" id="434253at2759"/>
<keyword evidence="3" id="KW-1185">Reference proteome</keyword>
<dbReference type="GO" id="GO:0010181">
    <property type="term" value="F:FMN binding"/>
    <property type="evidence" value="ECO:0007669"/>
    <property type="project" value="InterPro"/>
</dbReference>
<evidence type="ECO:0000259" key="1">
    <source>
        <dbReference type="Pfam" id="PF12766"/>
    </source>
</evidence>
<dbReference type="PANTHER" id="PTHR28243:SF1">
    <property type="entry name" value="PYRIDOXAMINE 5'-PHOSPHATE OXIDASE ALR4036 FAMILY FMN-BINDING DOMAIN-CONTAINING PROTEIN"/>
    <property type="match status" value="1"/>
</dbReference>
<dbReference type="Proteomes" id="UP001140011">
    <property type="component" value="Unassembled WGS sequence"/>
</dbReference>
<name>A0A9W8H3H5_9FUNG</name>
<reference evidence="2" key="1">
    <citation type="submission" date="2022-07" db="EMBL/GenBank/DDBJ databases">
        <title>Phylogenomic reconstructions and comparative analyses of Kickxellomycotina fungi.</title>
        <authorList>
            <person name="Reynolds N.K."/>
            <person name="Stajich J.E."/>
            <person name="Barry K."/>
            <person name="Grigoriev I.V."/>
            <person name="Crous P."/>
            <person name="Smith M.E."/>
        </authorList>
    </citation>
    <scope>NUCLEOTIDE SEQUENCE</scope>
    <source>
        <strain evidence="2">BCRC 34297</strain>
    </source>
</reference>
<dbReference type="InterPro" id="IPR024624">
    <property type="entry name" value="Pyridox_Oxase_Alr4036_FMN-bd"/>
</dbReference>
<comment type="caution">
    <text evidence="2">The sequence shown here is derived from an EMBL/GenBank/DDBJ whole genome shotgun (WGS) entry which is preliminary data.</text>
</comment>
<dbReference type="AlphaFoldDB" id="A0A9W8H3H5"/>
<dbReference type="Gene3D" id="2.30.110.10">
    <property type="entry name" value="Electron Transport, Fmn-binding Protein, Chain A"/>
    <property type="match status" value="1"/>
</dbReference>
<evidence type="ECO:0000313" key="3">
    <source>
        <dbReference type="Proteomes" id="UP001140011"/>
    </source>
</evidence>
<dbReference type="PANTHER" id="PTHR28243">
    <property type="entry name" value="AGL049CP"/>
    <property type="match status" value="1"/>
</dbReference>
<gene>
    <name evidence="2" type="ORF">GGI19_002058</name>
</gene>
<dbReference type="InterPro" id="IPR012349">
    <property type="entry name" value="Split_barrel_FMN-bd"/>
</dbReference>
<dbReference type="EMBL" id="JANBUH010000088">
    <property type="protein sequence ID" value="KAJ2754907.1"/>
    <property type="molecule type" value="Genomic_DNA"/>
</dbReference>
<dbReference type="Pfam" id="PF12766">
    <property type="entry name" value="Pyridox_oxase_2"/>
    <property type="match status" value="1"/>
</dbReference>
<accession>A0A9W8H3H5</accession>
<dbReference type="SUPFAM" id="SSF50475">
    <property type="entry name" value="FMN-binding split barrel"/>
    <property type="match status" value="1"/>
</dbReference>
<proteinExistence type="predicted"/>
<protein>
    <recommendedName>
        <fullName evidence="1">Pyridoxamine 5'-phosphate oxidase Alr4036 family FMN-binding domain-containing protein</fullName>
    </recommendedName>
</protein>
<organism evidence="2 3">
    <name type="scientific">Coemansia pectinata</name>
    <dbReference type="NCBI Taxonomy" id="1052879"/>
    <lineage>
        <taxon>Eukaryota</taxon>
        <taxon>Fungi</taxon>
        <taxon>Fungi incertae sedis</taxon>
        <taxon>Zoopagomycota</taxon>
        <taxon>Kickxellomycotina</taxon>
        <taxon>Kickxellomycetes</taxon>
        <taxon>Kickxellales</taxon>
        <taxon>Kickxellaceae</taxon>
        <taxon>Coemansia</taxon>
    </lineage>
</organism>
<feature type="domain" description="Pyridoxamine 5'-phosphate oxidase Alr4036 family FMN-binding" evidence="1">
    <location>
        <begin position="9"/>
        <end position="116"/>
    </location>
</feature>